<dbReference type="Proteomes" id="UP000518878">
    <property type="component" value="Unassembled WGS sequence"/>
</dbReference>
<keyword evidence="3" id="KW-1185">Reference proteome</keyword>
<evidence type="ECO:0000313" key="3">
    <source>
        <dbReference type="Proteomes" id="UP000518878"/>
    </source>
</evidence>
<feature type="signal peptide" evidence="1">
    <location>
        <begin position="1"/>
        <end position="21"/>
    </location>
</feature>
<gene>
    <name evidence="2" type="ORF">HBF32_17955</name>
</gene>
<comment type="caution">
    <text evidence="2">The sequence shown here is derived from an EMBL/GenBank/DDBJ whole genome shotgun (WGS) entry which is preliminary data.</text>
</comment>
<dbReference type="InterPro" id="IPR019637">
    <property type="entry name" value="DUF2501"/>
</dbReference>
<dbReference type="RefSeq" id="WP_166701180.1">
    <property type="nucleotide sequence ID" value="NZ_JAAQTL010000003.1"/>
</dbReference>
<feature type="chain" id="PRO_5031046717" evidence="1">
    <location>
        <begin position="22"/>
        <end position="143"/>
    </location>
</feature>
<dbReference type="EMBL" id="JAAQTL010000003">
    <property type="protein sequence ID" value="NID17364.1"/>
    <property type="molecule type" value="Genomic_DNA"/>
</dbReference>
<accession>A0A7X5QXT4</accession>
<dbReference type="AlphaFoldDB" id="A0A7X5QXT4"/>
<evidence type="ECO:0000256" key="1">
    <source>
        <dbReference type="SAM" id="SignalP"/>
    </source>
</evidence>
<proteinExistence type="predicted"/>
<name>A0A7X5QXT4_9GAMM</name>
<evidence type="ECO:0000313" key="2">
    <source>
        <dbReference type="EMBL" id="NID17364.1"/>
    </source>
</evidence>
<reference evidence="2 3" key="1">
    <citation type="journal article" date="2006" name="Int. J. Syst. Evol. Microbiol.">
        <title>Dyella yeojuensis sp. nov., isolated from greenhouse soil in Korea.</title>
        <authorList>
            <person name="Kim B.Y."/>
            <person name="Weon H.Y."/>
            <person name="Lee K.H."/>
            <person name="Seok S.J."/>
            <person name="Kwon S.W."/>
            <person name="Go S.J."/>
            <person name="Stackebrandt E."/>
        </authorList>
    </citation>
    <scope>NUCLEOTIDE SEQUENCE [LARGE SCALE GENOMIC DNA]</scope>
    <source>
        <strain evidence="2 3">DSM 17673</strain>
    </source>
</reference>
<protein>
    <submittedName>
        <fullName evidence="2">DUF2501 domain-containing protein</fullName>
    </submittedName>
</protein>
<sequence length="143" mass="13934">MKTFLAGIALSASVTATPASAVQLDSLKGLMGGGSGSLTSGTAGNAAGILQYCMSNNYLGGDSGAAGVKDQLLGSLGGKSRETATKDPGYLDGAKGLLKSSSGKTLDISGADGAGAGDMKAQLARKVCDAVLKQGKKMIGMGS</sequence>
<organism evidence="2 3">
    <name type="scientific">Luteibacter yeojuensis</name>
    <dbReference type="NCBI Taxonomy" id="345309"/>
    <lineage>
        <taxon>Bacteria</taxon>
        <taxon>Pseudomonadati</taxon>
        <taxon>Pseudomonadota</taxon>
        <taxon>Gammaproteobacteria</taxon>
        <taxon>Lysobacterales</taxon>
        <taxon>Rhodanobacteraceae</taxon>
        <taxon>Luteibacter</taxon>
    </lineage>
</organism>
<dbReference type="Pfam" id="PF10696">
    <property type="entry name" value="DUF2501"/>
    <property type="match status" value="1"/>
</dbReference>
<keyword evidence="1" id="KW-0732">Signal</keyword>